<dbReference type="AlphaFoldDB" id="A0A183EMS6"/>
<evidence type="ECO:0000313" key="2">
    <source>
        <dbReference type="Proteomes" id="UP000271098"/>
    </source>
</evidence>
<proteinExistence type="predicted"/>
<protein>
    <submittedName>
        <fullName evidence="3">Secreted protein</fullName>
    </submittedName>
</protein>
<sequence>MIHFSFAGTAVIGTGVRSSPFNTLLQSLQRYCAFLCDWPGYPSISSTHGIYSHRPCELQDLPTEGPPVRYWQFERTP</sequence>
<name>A0A183EMS6_9BILA</name>
<dbReference type="WBParaSite" id="GPUH_0002229401-mRNA-1">
    <property type="protein sequence ID" value="GPUH_0002229401-mRNA-1"/>
    <property type="gene ID" value="GPUH_0002229401"/>
</dbReference>
<gene>
    <name evidence="1" type="ORF">GPUH_LOCUS22267</name>
</gene>
<keyword evidence="2" id="KW-1185">Reference proteome</keyword>
<evidence type="ECO:0000313" key="3">
    <source>
        <dbReference type="WBParaSite" id="GPUH_0002229401-mRNA-1"/>
    </source>
</evidence>
<reference evidence="3" key="1">
    <citation type="submission" date="2016-06" db="UniProtKB">
        <authorList>
            <consortium name="WormBaseParasite"/>
        </authorList>
    </citation>
    <scope>IDENTIFICATION</scope>
</reference>
<dbReference type="Proteomes" id="UP000271098">
    <property type="component" value="Unassembled WGS sequence"/>
</dbReference>
<evidence type="ECO:0000313" key="1">
    <source>
        <dbReference type="EMBL" id="VDN39746.1"/>
    </source>
</evidence>
<dbReference type="EMBL" id="UYRT01094654">
    <property type="protein sequence ID" value="VDN39746.1"/>
    <property type="molecule type" value="Genomic_DNA"/>
</dbReference>
<organism evidence="3">
    <name type="scientific">Gongylonema pulchrum</name>
    <dbReference type="NCBI Taxonomy" id="637853"/>
    <lineage>
        <taxon>Eukaryota</taxon>
        <taxon>Metazoa</taxon>
        <taxon>Ecdysozoa</taxon>
        <taxon>Nematoda</taxon>
        <taxon>Chromadorea</taxon>
        <taxon>Rhabditida</taxon>
        <taxon>Spirurina</taxon>
        <taxon>Spiruromorpha</taxon>
        <taxon>Spiruroidea</taxon>
        <taxon>Gongylonematidae</taxon>
        <taxon>Gongylonema</taxon>
    </lineage>
</organism>
<reference evidence="1 2" key="2">
    <citation type="submission" date="2018-11" db="EMBL/GenBank/DDBJ databases">
        <authorList>
            <consortium name="Pathogen Informatics"/>
        </authorList>
    </citation>
    <scope>NUCLEOTIDE SEQUENCE [LARGE SCALE GENOMIC DNA]</scope>
</reference>
<accession>A0A183EMS6</accession>